<dbReference type="Gene3D" id="3.30.497.10">
    <property type="entry name" value="Antithrombin, subunit I, domain 2"/>
    <property type="match status" value="1"/>
</dbReference>
<keyword evidence="5" id="KW-1185">Reference proteome</keyword>
<evidence type="ECO:0000256" key="1">
    <source>
        <dbReference type="ARBA" id="ARBA00009500"/>
    </source>
</evidence>
<dbReference type="AlphaFoldDB" id="A0A3S5FDX3"/>
<dbReference type="OrthoDB" id="671595at2759"/>
<sequence length="234" mass="25994">MVPAENGANNVVVSPLGIMLLLASMIGGRGLGGKSQSQVMRGLDQLIGIPFSHISEPRVGVTLGDYLVEKTEKDGGNTKVNLLTCSDISPERIPQLQSLYGTYFLKVLQQTVGTGDTNCLTLPDSTFCFASIMYNQIGYNINKDFQTILHDDYKFLVKQIDFGNSQAAADEINRWCADNTNNTVNEIIMAREITPDYKLGLLNAVYFKGKYETDKINLLNIFFITKDRLQLSNY</sequence>
<name>A0A3S5FDX3_9PLAT</name>
<keyword evidence="2" id="KW-0812">Transmembrane</keyword>
<gene>
    <name evidence="4" type="ORF">PXEA_LOCUS15137</name>
</gene>
<evidence type="ECO:0000259" key="3">
    <source>
        <dbReference type="Pfam" id="PF00079"/>
    </source>
</evidence>
<dbReference type="InterPro" id="IPR023796">
    <property type="entry name" value="Serpin_dom"/>
</dbReference>
<accession>A0A3S5FDX3</accession>
<protein>
    <recommendedName>
        <fullName evidence="3">Serpin domain-containing protein</fullName>
    </recommendedName>
</protein>
<dbReference type="GO" id="GO:0004867">
    <property type="term" value="F:serine-type endopeptidase inhibitor activity"/>
    <property type="evidence" value="ECO:0007669"/>
    <property type="project" value="InterPro"/>
</dbReference>
<organism evidence="4 5">
    <name type="scientific">Protopolystoma xenopodis</name>
    <dbReference type="NCBI Taxonomy" id="117903"/>
    <lineage>
        <taxon>Eukaryota</taxon>
        <taxon>Metazoa</taxon>
        <taxon>Spiralia</taxon>
        <taxon>Lophotrochozoa</taxon>
        <taxon>Platyhelminthes</taxon>
        <taxon>Monogenea</taxon>
        <taxon>Polyopisthocotylea</taxon>
        <taxon>Polystomatidea</taxon>
        <taxon>Polystomatidae</taxon>
        <taxon>Protopolystoma</taxon>
    </lineage>
</organism>
<evidence type="ECO:0000313" key="4">
    <source>
        <dbReference type="EMBL" id="VEL21697.1"/>
    </source>
</evidence>
<dbReference type="PANTHER" id="PTHR11461">
    <property type="entry name" value="SERINE PROTEASE INHIBITOR, SERPIN"/>
    <property type="match status" value="1"/>
</dbReference>
<dbReference type="InterPro" id="IPR000215">
    <property type="entry name" value="Serpin_fam"/>
</dbReference>
<comment type="caution">
    <text evidence="4">The sequence shown here is derived from an EMBL/GenBank/DDBJ whole genome shotgun (WGS) entry which is preliminary data.</text>
</comment>
<comment type="similarity">
    <text evidence="1">Belongs to the serpin family.</text>
</comment>
<keyword evidence="2" id="KW-1133">Transmembrane helix</keyword>
<dbReference type="InterPro" id="IPR042178">
    <property type="entry name" value="Serpin_sf_1"/>
</dbReference>
<dbReference type="InterPro" id="IPR036186">
    <property type="entry name" value="Serpin_sf"/>
</dbReference>
<reference evidence="4" key="1">
    <citation type="submission" date="2018-11" db="EMBL/GenBank/DDBJ databases">
        <authorList>
            <consortium name="Pathogen Informatics"/>
        </authorList>
    </citation>
    <scope>NUCLEOTIDE SEQUENCE</scope>
</reference>
<dbReference type="Pfam" id="PF00079">
    <property type="entry name" value="Serpin"/>
    <property type="match status" value="1"/>
</dbReference>
<dbReference type="GO" id="GO:0005615">
    <property type="term" value="C:extracellular space"/>
    <property type="evidence" value="ECO:0007669"/>
    <property type="project" value="InterPro"/>
</dbReference>
<evidence type="ECO:0000256" key="2">
    <source>
        <dbReference type="SAM" id="Phobius"/>
    </source>
</evidence>
<proteinExistence type="inferred from homology"/>
<feature type="domain" description="Serpin" evidence="3">
    <location>
        <begin position="4"/>
        <end position="213"/>
    </location>
</feature>
<dbReference type="Proteomes" id="UP000784294">
    <property type="component" value="Unassembled WGS sequence"/>
</dbReference>
<dbReference type="EMBL" id="CAAALY010052622">
    <property type="protein sequence ID" value="VEL21697.1"/>
    <property type="molecule type" value="Genomic_DNA"/>
</dbReference>
<keyword evidence="2" id="KW-0472">Membrane</keyword>
<feature type="transmembrane region" description="Helical" evidence="2">
    <location>
        <begin position="12"/>
        <end position="31"/>
    </location>
</feature>
<dbReference type="PANTHER" id="PTHR11461:SF211">
    <property type="entry name" value="GH10112P-RELATED"/>
    <property type="match status" value="1"/>
</dbReference>
<dbReference type="SUPFAM" id="SSF56574">
    <property type="entry name" value="Serpins"/>
    <property type="match status" value="1"/>
</dbReference>
<evidence type="ECO:0000313" key="5">
    <source>
        <dbReference type="Proteomes" id="UP000784294"/>
    </source>
</evidence>